<dbReference type="AlphaFoldDB" id="A0A553XLH1"/>
<dbReference type="Gene3D" id="3.90.320.10">
    <property type="match status" value="1"/>
</dbReference>
<protein>
    <submittedName>
        <fullName evidence="5">PD-(D/E)XK nuclease family protein</fullName>
    </submittedName>
</protein>
<evidence type="ECO:0000259" key="4">
    <source>
        <dbReference type="Pfam" id="PF12705"/>
    </source>
</evidence>
<dbReference type="GO" id="GO:0004386">
    <property type="term" value="F:helicase activity"/>
    <property type="evidence" value="ECO:0007669"/>
    <property type="project" value="UniProtKB-KW"/>
</dbReference>
<dbReference type="RefSeq" id="WP_143945616.1">
    <property type="nucleotide sequence ID" value="NZ_VKLS01000871.1"/>
</dbReference>
<dbReference type="Proteomes" id="UP000320888">
    <property type="component" value="Unassembled WGS sequence"/>
</dbReference>
<evidence type="ECO:0000256" key="1">
    <source>
        <dbReference type="ARBA" id="ARBA00022763"/>
    </source>
</evidence>
<evidence type="ECO:0000256" key="2">
    <source>
        <dbReference type="ARBA" id="ARBA00022806"/>
    </source>
</evidence>
<comment type="caution">
    <text evidence="5">The sequence shown here is derived from an EMBL/GenBank/DDBJ whole genome shotgun (WGS) entry which is preliminary data.</text>
</comment>
<dbReference type="InterPro" id="IPR011604">
    <property type="entry name" value="PDDEXK-like_dom_sf"/>
</dbReference>
<evidence type="ECO:0000313" key="6">
    <source>
        <dbReference type="Proteomes" id="UP000320888"/>
    </source>
</evidence>
<sequence length="277" mass="30264">TPLRDRDHPVVLSGSALDQLARTCSLQWFLGREVKADAPATAAQGFGNVVHVLADEVASGRTPADLAVLMARLDSVWDALAFDAPWKSRQEKENARDALERFLRWHTDERDIRGSTTAASEHDFDVTLDAGPHQIRIRGTMDRVQRDDQGRAYVVDFKTGKQKPTGPDVEHHPQLAVYQLAVRQGALDDAFDGRTPDTAGAQLVHLRLGAPRKEGGDALPAVQTQPPPDDTWIGGLLAEAAGRVLDERFTPTTGTHCTHCAFRASCSAQPEGRQIIE</sequence>
<keyword evidence="1" id="KW-0227">DNA damage</keyword>
<dbReference type="EMBL" id="VKLS01000871">
    <property type="protein sequence ID" value="TSB17767.1"/>
    <property type="molecule type" value="Genomic_DNA"/>
</dbReference>
<dbReference type="Pfam" id="PF12705">
    <property type="entry name" value="PDDEXK_1"/>
    <property type="match status" value="1"/>
</dbReference>
<gene>
    <name evidence="5" type="ORF">FNZ23_30280</name>
</gene>
<accession>A0A553XLH1</accession>
<evidence type="ECO:0000256" key="3">
    <source>
        <dbReference type="ARBA" id="ARBA00023204"/>
    </source>
</evidence>
<dbReference type="SUPFAM" id="SSF52980">
    <property type="entry name" value="Restriction endonuclease-like"/>
    <property type="match status" value="1"/>
</dbReference>
<proteinExistence type="predicted"/>
<dbReference type="InterPro" id="IPR038726">
    <property type="entry name" value="PDDEXK_AddAB-type"/>
</dbReference>
<organism evidence="5 6">
    <name type="scientific">Streptomyces benahoarensis</name>
    <dbReference type="NCBI Taxonomy" id="2595054"/>
    <lineage>
        <taxon>Bacteria</taxon>
        <taxon>Bacillati</taxon>
        <taxon>Actinomycetota</taxon>
        <taxon>Actinomycetes</taxon>
        <taxon>Kitasatosporales</taxon>
        <taxon>Streptomycetaceae</taxon>
        <taxon>Streptomyces</taxon>
    </lineage>
</organism>
<keyword evidence="2" id="KW-0347">Helicase</keyword>
<evidence type="ECO:0000313" key="5">
    <source>
        <dbReference type="EMBL" id="TSB17767.1"/>
    </source>
</evidence>
<name>A0A553XLH1_9ACTN</name>
<keyword evidence="3" id="KW-0234">DNA repair</keyword>
<keyword evidence="6" id="KW-1185">Reference proteome</keyword>
<feature type="non-terminal residue" evidence="5">
    <location>
        <position position="1"/>
    </location>
</feature>
<dbReference type="InterPro" id="IPR011335">
    <property type="entry name" value="Restrct_endonuc-II-like"/>
</dbReference>
<feature type="domain" description="PD-(D/E)XK endonuclease-like" evidence="4">
    <location>
        <begin position="13"/>
        <end position="266"/>
    </location>
</feature>
<dbReference type="GO" id="GO:0006281">
    <property type="term" value="P:DNA repair"/>
    <property type="evidence" value="ECO:0007669"/>
    <property type="project" value="UniProtKB-KW"/>
</dbReference>
<keyword evidence="2" id="KW-0067">ATP-binding</keyword>
<reference evidence="5 6" key="1">
    <citation type="submission" date="2019-07" db="EMBL/GenBank/DDBJ databases">
        <title>Draft genome for Streptomyces benahoarensis MZ03-48.</title>
        <authorList>
            <person name="Gonzalez-Pimentel J.L."/>
        </authorList>
    </citation>
    <scope>NUCLEOTIDE SEQUENCE [LARGE SCALE GENOMIC DNA]</scope>
    <source>
        <strain evidence="5 6">MZ03-48</strain>
    </source>
</reference>
<keyword evidence="2" id="KW-0378">Hydrolase</keyword>
<keyword evidence="2" id="KW-0547">Nucleotide-binding</keyword>